<dbReference type="AlphaFoldDB" id="A0A392T125"/>
<dbReference type="EMBL" id="LXQA010485664">
    <property type="protein sequence ID" value="MCI54813.1"/>
    <property type="molecule type" value="Genomic_DNA"/>
</dbReference>
<organism evidence="1 2">
    <name type="scientific">Trifolium medium</name>
    <dbReference type="NCBI Taxonomy" id="97028"/>
    <lineage>
        <taxon>Eukaryota</taxon>
        <taxon>Viridiplantae</taxon>
        <taxon>Streptophyta</taxon>
        <taxon>Embryophyta</taxon>
        <taxon>Tracheophyta</taxon>
        <taxon>Spermatophyta</taxon>
        <taxon>Magnoliopsida</taxon>
        <taxon>eudicotyledons</taxon>
        <taxon>Gunneridae</taxon>
        <taxon>Pentapetalae</taxon>
        <taxon>rosids</taxon>
        <taxon>fabids</taxon>
        <taxon>Fabales</taxon>
        <taxon>Fabaceae</taxon>
        <taxon>Papilionoideae</taxon>
        <taxon>50 kb inversion clade</taxon>
        <taxon>NPAAA clade</taxon>
        <taxon>Hologalegina</taxon>
        <taxon>IRL clade</taxon>
        <taxon>Trifolieae</taxon>
        <taxon>Trifolium</taxon>
    </lineage>
</organism>
<accession>A0A392T125</accession>
<comment type="caution">
    <text evidence="1">The sequence shown here is derived from an EMBL/GenBank/DDBJ whole genome shotgun (WGS) entry which is preliminary data.</text>
</comment>
<dbReference type="Proteomes" id="UP000265520">
    <property type="component" value="Unassembled WGS sequence"/>
</dbReference>
<evidence type="ECO:0000313" key="2">
    <source>
        <dbReference type="Proteomes" id="UP000265520"/>
    </source>
</evidence>
<sequence>PFVETEVSPYGAIELTDDLRATRRFKVNGQRLKPYEGGENPTPRISLVLTDS</sequence>
<reference evidence="1 2" key="1">
    <citation type="journal article" date="2018" name="Front. Plant Sci.">
        <title>Red Clover (Trifolium pratense) and Zigzag Clover (T. medium) - A Picture of Genomic Similarities and Differences.</title>
        <authorList>
            <person name="Dluhosova J."/>
            <person name="Istvanek J."/>
            <person name="Nedelnik J."/>
            <person name="Repkova J."/>
        </authorList>
    </citation>
    <scope>NUCLEOTIDE SEQUENCE [LARGE SCALE GENOMIC DNA]</scope>
    <source>
        <strain evidence="2">cv. 10/8</strain>
        <tissue evidence="1">Leaf</tissue>
    </source>
</reference>
<proteinExistence type="predicted"/>
<feature type="non-terminal residue" evidence="1">
    <location>
        <position position="1"/>
    </location>
</feature>
<protein>
    <submittedName>
        <fullName evidence="1">Uncharacterized protein</fullName>
    </submittedName>
</protein>
<evidence type="ECO:0000313" key="1">
    <source>
        <dbReference type="EMBL" id="MCI54813.1"/>
    </source>
</evidence>
<keyword evidence="2" id="KW-1185">Reference proteome</keyword>
<name>A0A392T125_9FABA</name>